<dbReference type="GO" id="GO:0005615">
    <property type="term" value="C:extracellular space"/>
    <property type="evidence" value="ECO:0007669"/>
    <property type="project" value="TreeGrafter"/>
</dbReference>
<evidence type="ECO:0000256" key="6">
    <source>
        <dbReference type="ARBA" id="ARBA00022729"/>
    </source>
</evidence>
<dbReference type="PROSITE" id="PS00133">
    <property type="entry name" value="CARBOXYPEPT_ZN_2"/>
    <property type="match status" value="1"/>
</dbReference>
<gene>
    <name evidence="11" type="ORF">MNBD_GAMMA02-995</name>
</gene>
<dbReference type="SMART" id="SM00631">
    <property type="entry name" value="Zn_pept"/>
    <property type="match status" value="1"/>
</dbReference>
<dbReference type="Pfam" id="PF13620">
    <property type="entry name" value="CarboxypepD_reg"/>
    <property type="match status" value="1"/>
</dbReference>
<keyword evidence="4" id="KW-0645">Protease</keyword>
<dbReference type="PROSITE" id="PS52035">
    <property type="entry name" value="PEPTIDASE_M14"/>
    <property type="match status" value="1"/>
</dbReference>
<evidence type="ECO:0000313" key="11">
    <source>
        <dbReference type="EMBL" id="VAW48348.1"/>
    </source>
</evidence>
<dbReference type="Gene3D" id="2.60.40.1120">
    <property type="entry name" value="Carboxypeptidase-like, regulatory domain"/>
    <property type="match status" value="1"/>
</dbReference>
<dbReference type="EMBL" id="UOFA01000403">
    <property type="protein sequence ID" value="VAW48348.1"/>
    <property type="molecule type" value="Genomic_DNA"/>
</dbReference>
<comment type="similarity">
    <text evidence="2">Belongs to the peptidase M14 family.</text>
</comment>
<sequence length="799" mass="87347">MKKFTWMVIILSALCSPQVWGINSTKLTANQSLKYPVIVRVYFEHAAQIQPIADQYDVWTINQTQKFVLVQLADDTSFQQLLKHGLTMRLDHKQMQKNAIDLSNIAQAKEQGSGIPGFACYSTVAETMQKMEQMDSTYPNLVELIDIGDSWEKIQDSNTGEDLRIIKLTNESITTEKPILFMASSIHAREYATAELNTRFAQYLVNNYGTDADVTWILDNHEIHLSLVTNPDGRKQAQSGILWRKNTNNNHCANSNNRGVDLNRNYPFEWAIGGSNSACSEVYYGPSESSEPEITAQMDHLRNIYDDNRGPGANDAAPDDTAGIFVDIHSFSQLILWPWGYTNNVTANDNQLQALGKRVALFNQYRPQPVNDLVITGGNSIDAIYGELGVASLAFELGTAFFQDCETFEAQILPDNLNALLYLARVTQAPYTQPLGPDVENLIAIPNVITAATTIQVSGVANDNRYNQSNGAQTTGTIQSVTAYLNDLPINGINGQPLTPFDGNFNTVSEAFEGSINTNNLPAGKNLLYVQASDGTQGGGTYAQFIDVVEPGNVAQLSGSVTDASNGLPVSNALLNINQSQTLSISDGSYSQWVQPGTTNLVVSASGYANQTIANLSLSAGSQVVQNVQLQPFCDIYFDDIENGNLLGWVADSPWAISSELSSSPTMAWSDSPGGDYDNNLDVSLTSAPIDVTDADSLEVSYMSVCDTEATFDFGHFEVQFNGGAWQEISQCDNQANWQREVEVLTIPNGATELKLRFRLTSDTAVTENGWHIDDVVVRASGVVCGFINPDIIFADGFE</sequence>
<dbReference type="InterPro" id="IPR057247">
    <property type="entry name" value="CARBOXYPEPT_ZN_2"/>
</dbReference>
<organism evidence="11">
    <name type="scientific">hydrothermal vent metagenome</name>
    <dbReference type="NCBI Taxonomy" id="652676"/>
    <lineage>
        <taxon>unclassified sequences</taxon>
        <taxon>metagenomes</taxon>
        <taxon>ecological metagenomes</taxon>
    </lineage>
</organism>
<proteinExistence type="inferred from homology"/>
<evidence type="ECO:0000256" key="7">
    <source>
        <dbReference type="ARBA" id="ARBA00022801"/>
    </source>
</evidence>
<dbReference type="Gene3D" id="2.60.120.260">
    <property type="entry name" value="Galactose-binding domain-like"/>
    <property type="match status" value="1"/>
</dbReference>
<dbReference type="PANTHER" id="PTHR11705">
    <property type="entry name" value="PROTEASE FAMILY M14 CARBOXYPEPTIDASE A,B"/>
    <property type="match status" value="1"/>
</dbReference>
<dbReference type="Gene3D" id="3.40.630.10">
    <property type="entry name" value="Zn peptidases"/>
    <property type="match status" value="1"/>
</dbReference>
<dbReference type="Pfam" id="PF00246">
    <property type="entry name" value="Peptidase_M14"/>
    <property type="match status" value="1"/>
</dbReference>
<dbReference type="SUPFAM" id="SSF53187">
    <property type="entry name" value="Zn-dependent exopeptidases"/>
    <property type="match status" value="1"/>
</dbReference>
<dbReference type="PANTHER" id="PTHR11705:SF119">
    <property type="entry name" value="OS02G0119300 PROTEIN"/>
    <property type="match status" value="1"/>
</dbReference>
<keyword evidence="7" id="KW-0378">Hydrolase</keyword>
<evidence type="ECO:0000256" key="8">
    <source>
        <dbReference type="ARBA" id="ARBA00022833"/>
    </source>
</evidence>
<dbReference type="AlphaFoldDB" id="A0A3B0VXI6"/>
<keyword evidence="9" id="KW-0482">Metalloprotease</keyword>
<dbReference type="InterPro" id="IPR000834">
    <property type="entry name" value="Peptidase_M14"/>
</dbReference>
<dbReference type="InterPro" id="IPR008969">
    <property type="entry name" value="CarboxyPept-like_regulatory"/>
</dbReference>
<reference evidence="11" key="1">
    <citation type="submission" date="2018-06" db="EMBL/GenBank/DDBJ databases">
        <authorList>
            <person name="Zhirakovskaya E."/>
        </authorList>
    </citation>
    <scope>NUCLEOTIDE SEQUENCE</scope>
</reference>
<name>A0A3B0VXI6_9ZZZZ</name>
<keyword evidence="5" id="KW-0479">Metal-binding</keyword>
<keyword evidence="6" id="KW-0732">Signal</keyword>
<keyword evidence="3" id="KW-0121">Carboxypeptidase</keyword>
<feature type="domain" description="Peptidase M14" evidence="10">
    <location>
        <begin position="120"/>
        <end position="427"/>
    </location>
</feature>
<evidence type="ECO:0000259" key="10">
    <source>
        <dbReference type="PROSITE" id="PS52035"/>
    </source>
</evidence>
<dbReference type="GO" id="GO:0004181">
    <property type="term" value="F:metallocarboxypeptidase activity"/>
    <property type="evidence" value="ECO:0007669"/>
    <property type="project" value="InterPro"/>
</dbReference>
<keyword evidence="8" id="KW-0862">Zinc</keyword>
<protein>
    <recommendedName>
        <fullName evidence="10">Peptidase M14 domain-containing protein</fullName>
    </recommendedName>
</protein>
<dbReference type="FunFam" id="3.40.630.10:FF:000084">
    <property type="entry name" value="Carboxypeptidase B2"/>
    <property type="match status" value="1"/>
</dbReference>
<evidence type="ECO:0000256" key="3">
    <source>
        <dbReference type="ARBA" id="ARBA00022645"/>
    </source>
</evidence>
<accession>A0A3B0VXI6</accession>
<dbReference type="SUPFAM" id="SSF49464">
    <property type="entry name" value="Carboxypeptidase regulatory domain-like"/>
    <property type="match status" value="1"/>
</dbReference>
<dbReference type="GO" id="GO:0008270">
    <property type="term" value="F:zinc ion binding"/>
    <property type="evidence" value="ECO:0007669"/>
    <property type="project" value="InterPro"/>
</dbReference>
<evidence type="ECO:0000256" key="9">
    <source>
        <dbReference type="ARBA" id="ARBA00023049"/>
    </source>
</evidence>
<comment type="cofactor">
    <cofactor evidence="1">
        <name>Zn(2+)</name>
        <dbReference type="ChEBI" id="CHEBI:29105"/>
    </cofactor>
</comment>
<evidence type="ECO:0000256" key="4">
    <source>
        <dbReference type="ARBA" id="ARBA00022670"/>
    </source>
</evidence>
<evidence type="ECO:0000256" key="1">
    <source>
        <dbReference type="ARBA" id="ARBA00001947"/>
    </source>
</evidence>
<dbReference type="GO" id="GO:0006508">
    <property type="term" value="P:proteolysis"/>
    <property type="evidence" value="ECO:0007669"/>
    <property type="project" value="UniProtKB-KW"/>
</dbReference>
<evidence type="ECO:0000256" key="5">
    <source>
        <dbReference type="ARBA" id="ARBA00022723"/>
    </source>
</evidence>
<dbReference type="PRINTS" id="PR00765">
    <property type="entry name" value="CRBOXYPTASEA"/>
</dbReference>
<evidence type="ECO:0000256" key="2">
    <source>
        <dbReference type="ARBA" id="ARBA00005988"/>
    </source>
</evidence>